<evidence type="ECO:0000313" key="1">
    <source>
        <dbReference type="EMBL" id="CAG8447282.1"/>
    </source>
</evidence>
<dbReference type="Proteomes" id="UP000789525">
    <property type="component" value="Unassembled WGS sequence"/>
</dbReference>
<reference evidence="1" key="1">
    <citation type="submission" date="2021-06" db="EMBL/GenBank/DDBJ databases">
        <authorList>
            <person name="Kallberg Y."/>
            <person name="Tangrot J."/>
            <person name="Rosling A."/>
        </authorList>
    </citation>
    <scope>NUCLEOTIDE SEQUENCE</scope>
    <source>
        <strain evidence="1">CL356</strain>
    </source>
</reference>
<organism evidence="1 2">
    <name type="scientific">Acaulospora colombiana</name>
    <dbReference type="NCBI Taxonomy" id="27376"/>
    <lineage>
        <taxon>Eukaryota</taxon>
        <taxon>Fungi</taxon>
        <taxon>Fungi incertae sedis</taxon>
        <taxon>Mucoromycota</taxon>
        <taxon>Glomeromycotina</taxon>
        <taxon>Glomeromycetes</taxon>
        <taxon>Diversisporales</taxon>
        <taxon>Acaulosporaceae</taxon>
        <taxon>Acaulospora</taxon>
    </lineage>
</organism>
<evidence type="ECO:0000313" key="2">
    <source>
        <dbReference type="Proteomes" id="UP000789525"/>
    </source>
</evidence>
<name>A0ACA9K254_9GLOM</name>
<accession>A0ACA9K254</accession>
<sequence>MEIVNDIEKSFSILESYMNDHYHEHPLVTLGPLDRPIDSVPPLDPTTKTVNRSVAWFGPRNVDSSLD</sequence>
<protein>
    <submittedName>
        <fullName evidence="1">13698_t:CDS:1</fullName>
    </submittedName>
</protein>
<gene>
    <name evidence="1" type="ORF">ACOLOM_LOCUS585</name>
</gene>
<dbReference type="EMBL" id="CAJVPT010000593">
    <property type="protein sequence ID" value="CAG8447282.1"/>
    <property type="molecule type" value="Genomic_DNA"/>
</dbReference>
<proteinExistence type="predicted"/>
<keyword evidence="2" id="KW-1185">Reference proteome</keyword>
<comment type="caution">
    <text evidence="1">The sequence shown here is derived from an EMBL/GenBank/DDBJ whole genome shotgun (WGS) entry which is preliminary data.</text>
</comment>